<dbReference type="Gene3D" id="3.60.130.10">
    <property type="entry name" value="Clavaminate synthase-like"/>
    <property type="match status" value="1"/>
</dbReference>
<keyword evidence="1" id="KW-0560">Oxidoreductase</keyword>
<evidence type="ECO:0000313" key="2">
    <source>
        <dbReference type="EMBL" id="SVB85034.1"/>
    </source>
</evidence>
<sequence>MKKPSRVRGIVHRSPIERNPRAAAVHKTASGLTSLARTKTRSLKQSVTVNTVADFPHLTLEHIGTTIGTVIHGIDMSNASDQEIKYVYHLLLERKVIFFRDQHCTEAE</sequence>
<dbReference type="EMBL" id="UINC01060482">
    <property type="protein sequence ID" value="SVB85034.1"/>
    <property type="molecule type" value="Genomic_DNA"/>
</dbReference>
<evidence type="ECO:0008006" key="3">
    <source>
        <dbReference type="Google" id="ProtNLM"/>
    </source>
</evidence>
<dbReference type="GO" id="GO:0016491">
    <property type="term" value="F:oxidoreductase activity"/>
    <property type="evidence" value="ECO:0007669"/>
    <property type="project" value="UniProtKB-KW"/>
</dbReference>
<reference evidence="2" key="1">
    <citation type="submission" date="2018-05" db="EMBL/GenBank/DDBJ databases">
        <authorList>
            <person name="Lanie J.A."/>
            <person name="Ng W.-L."/>
            <person name="Kazmierczak K.M."/>
            <person name="Andrzejewski T.M."/>
            <person name="Davidsen T.M."/>
            <person name="Wayne K.J."/>
            <person name="Tettelin H."/>
            <person name="Glass J.I."/>
            <person name="Rusch D."/>
            <person name="Podicherti R."/>
            <person name="Tsui H.-C.T."/>
            <person name="Winkler M.E."/>
        </authorList>
    </citation>
    <scope>NUCLEOTIDE SEQUENCE</scope>
</reference>
<name>A0A382HCH3_9ZZZZ</name>
<organism evidence="2">
    <name type="scientific">marine metagenome</name>
    <dbReference type="NCBI Taxonomy" id="408172"/>
    <lineage>
        <taxon>unclassified sequences</taxon>
        <taxon>metagenomes</taxon>
        <taxon>ecological metagenomes</taxon>
    </lineage>
</organism>
<dbReference type="SUPFAM" id="SSF51197">
    <property type="entry name" value="Clavaminate synthase-like"/>
    <property type="match status" value="1"/>
</dbReference>
<gene>
    <name evidence="2" type="ORF">METZ01_LOCUS237888</name>
</gene>
<proteinExistence type="predicted"/>
<protein>
    <recommendedName>
        <fullName evidence="3">TauD/TfdA-like domain-containing protein</fullName>
    </recommendedName>
</protein>
<feature type="non-terminal residue" evidence="2">
    <location>
        <position position="108"/>
    </location>
</feature>
<evidence type="ECO:0000256" key="1">
    <source>
        <dbReference type="ARBA" id="ARBA00023002"/>
    </source>
</evidence>
<accession>A0A382HCH3</accession>
<dbReference type="InterPro" id="IPR042098">
    <property type="entry name" value="TauD-like_sf"/>
</dbReference>
<dbReference type="AlphaFoldDB" id="A0A382HCH3"/>